<evidence type="ECO:0000256" key="3">
    <source>
        <dbReference type="ARBA" id="ARBA00022989"/>
    </source>
</evidence>
<dbReference type="SUPFAM" id="SSF81321">
    <property type="entry name" value="Family A G protein-coupled receptor-like"/>
    <property type="match status" value="1"/>
</dbReference>
<evidence type="ECO:0000256" key="1">
    <source>
        <dbReference type="ARBA" id="ARBA00004370"/>
    </source>
</evidence>
<reference evidence="7" key="1">
    <citation type="submission" date="2022-11" db="UniProtKB">
        <authorList>
            <consortium name="WormBaseParasite"/>
        </authorList>
    </citation>
    <scope>IDENTIFICATION</scope>
</reference>
<evidence type="ECO:0000313" key="7">
    <source>
        <dbReference type="WBParaSite" id="jg5998"/>
    </source>
</evidence>
<protein>
    <submittedName>
        <fullName evidence="7">G-protein coupled receptors family 1 profile domain-containing protein</fullName>
    </submittedName>
</protein>
<dbReference type="AlphaFoldDB" id="A0A915EF22"/>
<dbReference type="SMART" id="SM01381">
    <property type="entry name" value="7TM_GPCR_Srsx"/>
    <property type="match status" value="1"/>
</dbReference>
<evidence type="ECO:0000256" key="4">
    <source>
        <dbReference type="ARBA" id="ARBA00023136"/>
    </source>
</evidence>
<dbReference type="Proteomes" id="UP000887574">
    <property type="component" value="Unplaced"/>
</dbReference>
<dbReference type="GO" id="GO:0016020">
    <property type="term" value="C:membrane"/>
    <property type="evidence" value="ECO:0007669"/>
    <property type="project" value="UniProtKB-SubCell"/>
</dbReference>
<keyword evidence="2 5" id="KW-0812">Transmembrane</keyword>
<keyword evidence="4 5" id="KW-0472">Membrane</keyword>
<sequence length="196" mass="22097">MSVIVFVRVSTALLGAVFNATLIYVTYKQNVCRSFLFYNGFISYQFLLTSPDKKVTCVVSDVISPAPNNYVALVIVACCLCYCVIWTILKTSLFGSEIKDKATQRIFKSLVVILIASVLPLGIYQLFKYILTYIKFTSLELWYATSLTSYTIVFASITDILILYIFSTEYRAAIQRQFFKNVTAFNSGSNMTPVTT</sequence>
<proteinExistence type="predicted"/>
<evidence type="ECO:0000256" key="5">
    <source>
        <dbReference type="SAM" id="Phobius"/>
    </source>
</evidence>
<name>A0A915EF22_9BILA</name>
<comment type="subcellular location">
    <subcellularLocation>
        <location evidence="1">Membrane</location>
    </subcellularLocation>
</comment>
<organism evidence="6 7">
    <name type="scientific">Ditylenchus dipsaci</name>
    <dbReference type="NCBI Taxonomy" id="166011"/>
    <lineage>
        <taxon>Eukaryota</taxon>
        <taxon>Metazoa</taxon>
        <taxon>Ecdysozoa</taxon>
        <taxon>Nematoda</taxon>
        <taxon>Chromadorea</taxon>
        <taxon>Rhabditida</taxon>
        <taxon>Tylenchina</taxon>
        <taxon>Tylenchomorpha</taxon>
        <taxon>Sphaerularioidea</taxon>
        <taxon>Anguinidae</taxon>
        <taxon>Anguininae</taxon>
        <taxon>Ditylenchus</taxon>
    </lineage>
</organism>
<feature type="transmembrane region" description="Helical" evidence="5">
    <location>
        <begin position="6"/>
        <end position="27"/>
    </location>
</feature>
<keyword evidence="3 5" id="KW-1133">Transmembrane helix</keyword>
<evidence type="ECO:0000256" key="2">
    <source>
        <dbReference type="ARBA" id="ARBA00022692"/>
    </source>
</evidence>
<dbReference type="InterPro" id="IPR000276">
    <property type="entry name" value="GPCR_Rhodpsn"/>
</dbReference>
<feature type="transmembrane region" description="Helical" evidence="5">
    <location>
        <begin position="147"/>
        <end position="166"/>
    </location>
</feature>
<evidence type="ECO:0000313" key="6">
    <source>
        <dbReference type="Proteomes" id="UP000887574"/>
    </source>
</evidence>
<keyword evidence="6" id="KW-1185">Reference proteome</keyword>
<feature type="transmembrane region" description="Helical" evidence="5">
    <location>
        <begin position="110"/>
        <end position="127"/>
    </location>
</feature>
<dbReference type="WBParaSite" id="jg5998">
    <property type="protein sequence ID" value="jg5998"/>
    <property type="gene ID" value="jg5998"/>
</dbReference>
<dbReference type="GO" id="GO:0004930">
    <property type="term" value="F:G protein-coupled receptor activity"/>
    <property type="evidence" value="ECO:0007669"/>
    <property type="project" value="InterPro"/>
</dbReference>
<feature type="transmembrane region" description="Helical" evidence="5">
    <location>
        <begin position="70"/>
        <end position="89"/>
    </location>
</feature>
<accession>A0A915EF22</accession>